<comment type="caution">
    <text evidence="2">The sequence shown here is derived from an EMBL/GenBank/DDBJ whole genome shotgun (WGS) entry which is preliminary data.</text>
</comment>
<dbReference type="PANTHER" id="PTHR42057:SF2">
    <property type="entry name" value="F-BOX DOMAIN PROTEIN (AFU_ORTHOLOGUE AFUA_4G00200)-RELATED"/>
    <property type="match status" value="1"/>
</dbReference>
<proteinExistence type="predicted"/>
<organism evidence="2 3">
    <name type="scientific">Fusarium gaditjirri</name>
    <dbReference type="NCBI Taxonomy" id="282569"/>
    <lineage>
        <taxon>Eukaryota</taxon>
        <taxon>Fungi</taxon>
        <taxon>Dikarya</taxon>
        <taxon>Ascomycota</taxon>
        <taxon>Pezizomycotina</taxon>
        <taxon>Sordariomycetes</taxon>
        <taxon>Hypocreomycetidae</taxon>
        <taxon>Hypocreales</taxon>
        <taxon>Nectriaceae</taxon>
        <taxon>Fusarium</taxon>
        <taxon>Fusarium nisikadoi species complex</taxon>
    </lineage>
</organism>
<reference evidence="2" key="2">
    <citation type="submission" date="2020-05" db="EMBL/GenBank/DDBJ databases">
        <authorList>
            <person name="Kim H.-S."/>
            <person name="Proctor R.H."/>
            <person name="Brown D.W."/>
        </authorList>
    </citation>
    <scope>NUCLEOTIDE SEQUENCE</scope>
    <source>
        <strain evidence="2">NRRL 45417</strain>
    </source>
</reference>
<protein>
    <recommendedName>
        <fullName evidence="1">F-box domain-containing protein</fullName>
    </recommendedName>
</protein>
<dbReference type="AlphaFoldDB" id="A0A8H4TCP8"/>
<dbReference type="SUPFAM" id="SSF81383">
    <property type="entry name" value="F-box domain"/>
    <property type="match status" value="1"/>
</dbReference>
<dbReference type="OrthoDB" id="3140657at2759"/>
<gene>
    <name evidence="2" type="ORF">FGADI_4420</name>
</gene>
<dbReference type="Proteomes" id="UP000604273">
    <property type="component" value="Unassembled WGS sequence"/>
</dbReference>
<feature type="domain" description="F-box" evidence="1">
    <location>
        <begin position="3"/>
        <end position="48"/>
    </location>
</feature>
<name>A0A8H4TCP8_9HYPO</name>
<evidence type="ECO:0000313" key="3">
    <source>
        <dbReference type="Proteomes" id="UP000604273"/>
    </source>
</evidence>
<evidence type="ECO:0000259" key="1">
    <source>
        <dbReference type="PROSITE" id="PS50181"/>
    </source>
</evidence>
<keyword evidence="3" id="KW-1185">Reference proteome</keyword>
<dbReference type="PANTHER" id="PTHR42057">
    <property type="entry name" value="F-BOX DOMAIN PROTEIN (AFU_ORTHOLOGUE AFUA_4G00200)"/>
    <property type="match status" value="1"/>
</dbReference>
<dbReference type="PROSITE" id="PS50181">
    <property type="entry name" value="FBOX"/>
    <property type="match status" value="1"/>
</dbReference>
<sequence length="506" mass="57693">MSTPFISALPEELQVQILGYIYKYSLIDLRLVNRNFCRLITPIIFRAIRVRAYRDEPQRFIGIAMTEHLRCHVREVTCDTWTGSCPTHKRRELMDKFFQAVPFISMFPRLDILNIRLEHDIFHINHDTQLELLETVFHCLEGTRNMGGYIRRDTMSISQQSICELYWQAQAVVPLPIKTLTISNLIDVSGIKAVPAFQAVMKSGALKDLRLSVADGSDLDDSGVITKTPKGSKNIYHDILDVVLTPSIANNLQVLSLFSSAPWGWFPNMDFRLTGTNELPNLKVLALGHFEFSQWWQVQWIGSLGIEKLYLDECTVLHSDRNRANPTTGCPGEFHGGFSSKRVETNAWREGSTYHTHTRWQHIFEHWANTMPNLRVFKIGQGWCSDGAWKAIDPAYEGDFYEYVEEDHEAIFQPFQDTSHQHFECPLPLTTGTGIRRYGSEAVQDYGAVFPYVEHVEGGGKTYTDDAGDGREFLNVSSVEKEKDKTAFNKFLAVVETRRKGLAGQA</sequence>
<evidence type="ECO:0000313" key="2">
    <source>
        <dbReference type="EMBL" id="KAF4955585.1"/>
    </source>
</evidence>
<dbReference type="EMBL" id="JABFAI010000097">
    <property type="protein sequence ID" value="KAF4955585.1"/>
    <property type="molecule type" value="Genomic_DNA"/>
</dbReference>
<reference evidence="2" key="1">
    <citation type="journal article" date="2020" name="BMC Genomics">
        <title>Correction to: Identification and distribution of gene clusters required for synthesis of sphingolipid metabolism inhibitors in diverse species of the filamentous fungus Fusarium.</title>
        <authorList>
            <person name="Kim H.S."/>
            <person name="Lohmar J.M."/>
            <person name="Busman M."/>
            <person name="Brown D.W."/>
            <person name="Naumann T.A."/>
            <person name="Divon H.H."/>
            <person name="Lysoe E."/>
            <person name="Uhlig S."/>
            <person name="Proctor R.H."/>
        </authorList>
    </citation>
    <scope>NUCLEOTIDE SEQUENCE</scope>
    <source>
        <strain evidence="2">NRRL 45417</strain>
    </source>
</reference>
<dbReference type="InterPro" id="IPR001810">
    <property type="entry name" value="F-box_dom"/>
</dbReference>
<dbReference type="InterPro" id="IPR036047">
    <property type="entry name" value="F-box-like_dom_sf"/>
</dbReference>
<accession>A0A8H4TCP8</accession>